<dbReference type="PROSITE" id="PS51257">
    <property type="entry name" value="PROKAR_LIPOPROTEIN"/>
    <property type="match status" value="1"/>
</dbReference>
<dbReference type="Pfam" id="PF16998">
    <property type="entry name" value="17kDa_Anti_2"/>
    <property type="match status" value="1"/>
</dbReference>
<keyword evidence="3" id="KW-1185">Reference proteome</keyword>
<evidence type="ECO:0000259" key="1">
    <source>
        <dbReference type="Pfam" id="PF16998"/>
    </source>
</evidence>
<accession>A0A7X5F4X5</accession>
<gene>
    <name evidence="2" type="ORF">GWI72_11280</name>
</gene>
<feature type="domain" description="Surface antigen" evidence="1">
    <location>
        <begin position="46"/>
        <end position="143"/>
    </location>
</feature>
<sequence>MRNLPYPTLLSKHYGLAAAILSGSLVLGGCAQISSPLASYDGPAAVDVTGSTNGAGTASDLEIDTTDRAVIALALTRAPVAGAAVEIPWLNPESGNSGTITALGREGEQVPGCMAFQTTANTIQGVKAYSGNACRDLRQELQVIGIAEAAR</sequence>
<dbReference type="AlphaFoldDB" id="A0A7X5F4X5"/>
<protein>
    <submittedName>
        <fullName evidence="2">Pyridoxamine 5'-phosphate oxidase</fullName>
    </submittedName>
</protein>
<dbReference type="RefSeq" id="WP_161676320.1">
    <property type="nucleotide sequence ID" value="NZ_JAABLP010000003.1"/>
</dbReference>
<reference evidence="2 3" key="1">
    <citation type="submission" date="2020-01" db="EMBL/GenBank/DDBJ databases">
        <authorList>
            <person name="Peng S.Y."/>
            <person name="Li J."/>
            <person name="Wang M."/>
            <person name="Wang L."/>
            <person name="Wang C.Q."/>
            <person name="Wang J.R."/>
        </authorList>
    </citation>
    <scope>NUCLEOTIDE SEQUENCE [LARGE SCALE GENOMIC DNA]</scope>
    <source>
        <strain evidence="2 3">XCT-53</strain>
    </source>
</reference>
<dbReference type="InterPro" id="IPR032635">
    <property type="entry name" value="Anti_2"/>
</dbReference>
<evidence type="ECO:0000313" key="3">
    <source>
        <dbReference type="Proteomes" id="UP000586722"/>
    </source>
</evidence>
<evidence type="ECO:0000313" key="2">
    <source>
        <dbReference type="EMBL" id="NBN78850.1"/>
    </source>
</evidence>
<dbReference type="EMBL" id="JAABLQ010000001">
    <property type="protein sequence ID" value="NBN78850.1"/>
    <property type="molecule type" value="Genomic_DNA"/>
</dbReference>
<dbReference type="Proteomes" id="UP000586722">
    <property type="component" value="Unassembled WGS sequence"/>
</dbReference>
<organism evidence="2 3">
    <name type="scientific">Pannonibacter tanglangensis</name>
    <dbReference type="NCBI Taxonomy" id="2750084"/>
    <lineage>
        <taxon>Bacteria</taxon>
        <taxon>Pseudomonadati</taxon>
        <taxon>Pseudomonadota</taxon>
        <taxon>Alphaproteobacteria</taxon>
        <taxon>Hyphomicrobiales</taxon>
        <taxon>Stappiaceae</taxon>
        <taxon>Pannonibacter</taxon>
    </lineage>
</organism>
<name>A0A7X5F4X5_9HYPH</name>
<proteinExistence type="predicted"/>
<comment type="caution">
    <text evidence="2">The sequence shown here is derived from an EMBL/GenBank/DDBJ whole genome shotgun (WGS) entry which is preliminary data.</text>
</comment>